<keyword evidence="2" id="KW-0067">ATP-binding</keyword>
<keyword evidence="2" id="KW-0378">Hydrolase</keyword>
<reference evidence="2" key="1">
    <citation type="submission" date="2020-07" db="EMBL/GenBank/DDBJ databases">
        <title>The High-quality genome of the commercially important snow crab, Chionoecetes opilio.</title>
        <authorList>
            <person name="Jeong J.-H."/>
            <person name="Ryu S."/>
        </authorList>
    </citation>
    <scope>NUCLEOTIDE SEQUENCE</scope>
    <source>
        <strain evidence="2">MADBK_172401_WGS</strain>
        <tissue evidence="2">Digestive gland</tissue>
    </source>
</reference>
<protein>
    <submittedName>
        <fullName evidence="2">ATP-dependent DNA helicase PIF1</fullName>
    </submittedName>
</protein>
<dbReference type="Proteomes" id="UP000770661">
    <property type="component" value="Unassembled WGS sequence"/>
</dbReference>
<dbReference type="PANTHER" id="PTHR47642">
    <property type="entry name" value="ATP-DEPENDENT DNA HELICASE"/>
    <property type="match status" value="1"/>
</dbReference>
<dbReference type="FunFam" id="3.40.50.300:FF:003367">
    <property type="entry name" value="ATP-dependent DNA helicase PIF1"/>
    <property type="match status" value="1"/>
</dbReference>
<dbReference type="CDD" id="cd18809">
    <property type="entry name" value="SF1_C_RecD"/>
    <property type="match status" value="1"/>
</dbReference>
<keyword evidence="3" id="KW-1185">Reference proteome</keyword>
<accession>A0A8J4XKX7</accession>
<evidence type="ECO:0000259" key="1">
    <source>
        <dbReference type="Pfam" id="PF21530"/>
    </source>
</evidence>
<dbReference type="Pfam" id="PF21530">
    <property type="entry name" value="Pif1_2B_dom"/>
    <property type="match status" value="1"/>
</dbReference>
<name>A0A8J4XKX7_CHIOP</name>
<evidence type="ECO:0000313" key="3">
    <source>
        <dbReference type="Proteomes" id="UP000770661"/>
    </source>
</evidence>
<dbReference type="GO" id="GO:0004386">
    <property type="term" value="F:helicase activity"/>
    <property type="evidence" value="ECO:0007669"/>
    <property type="project" value="UniProtKB-KW"/>
</dbReference>
<keyword evidence="2" id="KW-0547">Nucleotide-binding</keyword>
<proteinExistence type="predicted"/>
<gene>
    <name evidence="2" type="primary">PIF1</name>
    <name evidence="2" type="ORF">GWK47_002908</name>
</gene>
<organism evidence="2 3">
    <name type="scientific">Chionoecetes opilio</name>
    <name type="common">Atlantic snow crab</name>
    <name type="synonym">Cancer opilio</name>
    <dbReference type="NCBI Taxonomy" id="41210"/>
    <lineage>
        <taxon>Eukaryota</taxon>
        <taxon>Metazoa</taxon>
        <taxon>Ecdysozoa</taxon>
        <taxon>Arthropoda</taxon>
        <taxon>Crustacea</taxon>
        <taxon>Multicrustacea</taxon>
        <taxon>Malacostraca</taxon>
        <taxon>Eumalacostraca</taxon>
        <taxon>Eucarida</taxon>
        <taxon>Decapoda</taxon>
        <taxon>Pleocyemata</taxon>
        <taxon>Brachyura</taxon>
        <taxon>Eubrachyura</taxon>
        <taxon>Majoidea</taxon>
        <taxon>Majidae</taxon>
        <taxon>Chionoecetes</taxon>
    </lineage>
</organism>
<dbReference type="SUPFAM" id="SSF52540">
    <property type="entry name" value="P-loop containing nucleoside triphosphate hydrolases"/>
    <property type="match status" value="1"/>
</dbReference>
<dbReference type="InterPro" id="IPR049163">
    <property type="entry name" value="Pif1-like_2B_dom"/>
</dbReference>
<sequence>MDWVLDKVVDQSDCGASVGNTKITDLVFADDAVIFAESLEVLVMALKALHEEAKPLGLEVSWLKTKVQVFGDLLDEAVQCSDEAAERLRDTKGNTLERDGIKASRLCTHRDDVDHINTRHLNELTGLEKVFESVDSDSVHKSVLDVSTPVSSRLVLKAGCQVMLTKNLEVGRGLVNGARGVVTGFGYENKGNPVVRFMSGVTSEIKYDRWSVSVTGGYTATRRQLPLKLAWAFSIHKSQGMTLDCAEMSFSRVFEAGQVYVALSRARNLKGLRVLDFNPSCVRAHPDVLKFYHNLRRAQYEHS</sequence>
<keyword evidence="2" id="KW-0347">Helicase</keyword>
<dbReference type="Gene3D" id="2.30.30.940">
    <property type="match status" value="1"/>
</dbReference>
<dbReference type="InterPro" id="IPR027417">
    <property type="entry name" value="P-loop_NTPase"/>
</dbReference>
<dbReference type="EMBL" id="JACEEZ010025360">
    <property type="protein sequence ID" value="KAG0701618.1"/>
    <property type="molecule type" value="Genomic_DNA"/>
</dbReference>
<dbReference type="InterPro" id="IPR051055">
    <property type="entry name" value="PIF1_helicase"/>
</dbReference>
<dbReference type="AlphaFoldDB" id="A0A8J4XKX7"/>
<dbReference type="Gene3D" id="3.40.50.300">
    <property type="entry name" value="P-loop containing nucleotide triphosphate hydrolases"/>
    <property type="match status" value="1"/>
</dbReference>
<feature type="domain" description="DNA helicase Pif1-like 2B" evidence="1">
    <location>
        <begin position="142"/>
        <end position="185"/>
    </location>
</feature>
<evidence type="ECO:0000313" key="2">
    <source>
        <dbReference type="EMBL" id="KAG0701618.1"/>
    </source>
</evidence>
<comment type="caution">
    <text evidence="2">The sequence shown here is derived from an EMBL/GenBank/DDBJ whole genome shotgun (WGS) entry which is preliminary data.</text>
</comment>
<dbReference type="PANTHER" id="PTHR47642:SF7">
    <property type="entry name" value="ATP-DEPENDENT DNA HELICASE PIF1"/>
    <property type="match status" value="1"/>
</dbReference>
<dbReference type="OrthoDB" id="6583552at2759"/>